<dbReference type="Proteomes" id="UP000247409">
    <property type="component" value="Unassembled WGS sequence"/>
</dbReference>
<accession>A0A2V3IW69</accession>
<dbReference type="EMBL" id="NBIV01000041">
    <property type="protein sequence ID" value="PXF46335.1"/>
    <property type="molecule type" value="Genomic_DNA"/>
</dbReference>
<dbReference type="AlphaFoldDB" id="A0A2V3IW69"/>
<protein>
    <submittedName>
        <fullName evidence="1">Uncharacterized protein</fullName>
    </submittedName>
</protein>
<comment type="caution">
    <text evidence="1">The sequence shown here is derived from an EMBL/GenBank/DDBJ whole genome shotgun (WGS) entry which is preliminary data.</text>
</comment>
<sequence length="117" mass="13521">MCSVNTFALMKQPNTKEASSKLVQERRWKVSKLKDALNEEQQLAIRLWSVDYVNEIMLRWDKLHAAKHLIPPFAECFRTSELDLSHGCKSRFLKHLTRGRRNIVLLMNGIASSNAPN</sequence>
<name>A0A2V3IW69_9FLOR</name>
<keyword evidence="2" id="KW-1185">Reference proteome</keyword>
<evidence type="ECO:0000313" key="1">
    <source>
        <dbReference type="EMBL" id="PXF46335.1"/>
    </source>
</evidence>
<reference evidence="1 2" key="1">
    <citation type="journal article" date="2018" name="Mol. Biol. Evol.">
        <title>Analysis of the draft genome of the red seaweed Gracilariopsis chorda provides insights into genome size evolution in Rhodophyta.</title>
        <authorList>
            <person name="Lee J."/>
            <person name="Yang E.C."/>
            <person name="Graf L."/>
            <person name="Yang J.H."/>
            <person name="Qiu H."/>
            <person name="Zel Zion U."/>
            <person name="Chan C.X."/>
            <person name="Stephens T.G."/>
            <person name="Weber A.P.M."/>
            <person name="Boo G.H."/>
            <person name="Boo S.M."/>
            <person name="Kim K.M."/>
            <person name="Shin Y."/>
            <person name="Jung M."/>
            <person name="Lee S.J."/>
            <person name="Yim H.S."/>
            <person name="Lee J.H."/>
            <person name="Bhattacharya D."/>
            <person name="Yoon H.S."/>
        </authorList>
    </citation>
    <scope>NUCLEOTIDE SEQUENCE [LARGE SCALE GENOMIC DNA]</scope>
    <source>
        <strain evidence="1 2">SKKU-2015</strain>
        <tissue evidence="1">Whole body</tissue>
    </source>
</reference>
<gene>
    <name evidence="1" type="ORF">BWQ96_03991</name>
</gene>
<proteinExistence type="predicted"/>
<evidence type="ECO:0000313" key="2">
    <source>
        <dbReference type="Proteomes" id="UP000247409"/>
    </source>
</evidence>
<organism evidence="1 2">
    <name type="scientific">Gracilariopsis chorda</name>
    <dbReference type="NCBI Taxonomy" id="448386"/>
    <lineage>
        <taxon>Eukaryota</taxon>
        <taxon>Rhodophyta</taxon>
        <taxon>Florideophyceae</taxon>
        <taxon>Rhodymeniophycidae</taxon>
        <taxon>Gracilariales</taxon>
        <taxon>Gracilariaceae</taxon>
        <taxon>Gracilariopsis</taxon>
    </lineage>
</organism>